<feature type="region of interest" description="Disordered" evidence="1">
    <location>
        <begin position="234"/>
        <end position="282"/>
    </location>
</feature>
<dbReference type="AlphaFoldDB" id="A0A1E5NXN8"/>
<evidence type="ECO:0000256" key="2">
    <source>
        <dbReference type="SAM" id="Phobius"/>
    </source>
</evidence>
<evidence type="ECO:0000256" key="1">
    <source>
        <dbReference type="SAM" id="MobiDB-lite"/>
    </source>
</evidence>
<proteinExistence type="predicted"/>
<keyword evidence="3" id="KW-0614">Plasmid</keyword>
<protein>
    <submittedName>
        <fullName evidence="3">Uncharacterized protein</fullName>
    </submittedName>
</protein>
<dbReference type="EMBL" id="MEHK01000006">
    <property type="protein sequence ID" value="OEJ20892.1"/>
    <property type="molecule type" value="Genomic_DNA"/>
</dbReference>
<keyword evidence="2" id="KW-1133">Transmembrane helix</keyword>
<feature type="region of interest" description="Disordered" evidence="1">
    <location>
        <begin position="345"/>
        <end position="395"/>
    </location>
</feature>
<sequence length="395" mass="41862">MAVNLMPDPGEEDLDSADAGELVVLDGAMDDEGAAAHPSRLRALWERIREEVKEADIDPQAPRVRSLTVPALGPYLVGRGGLAAVKVGAVIIFRGAWTLIRRGWVLGIAAVRKARSEGPQAPAPSQNEKDGGEAKAPAKGAKTPAKKGKGRRAKAAPRKEKVTADLFFGYVLAAGLGLLFVTYNVLPAIFAVGAGLASWVVGHPVIVLQAAGFGTIIFVPIAWIVGAVAGIPEDHENEDRDRGADPAASEAESPHDQKMARGSGMGEAESDGGEVAVLSPEERAEQARIRTYEWVRASLKTRGNGTAVHLRELLIDVQKEEGREGVTMAELRAGLEAHGITVKDQVKAPASDKEGATRNRPGVHRDDLPQGFTPLPTPGSNLIRLLPTYQGSDQQ</sequence>
<feature type="region of interest" description="Disordered" evidence="1">
    <location>
        <begin position="116"/>
        <end position="156"/>
    </location>
</feature>
<feature type="transmembrane region" description="Helical" evidence="2">
    <location>
        <begin position="167"/>
        <end position="200"/>
    </location>
</feature>
<reference evidence="3 4" key="1">
    <citation type="submission" date="2016-08" db="EMBL/GenBank/DDBJ databases">
        <title>The complete genome of Streptomyces subrutilus 10-1-1.</title>
        <authorList>
            <person name="Chen X."/>
        </authorList>
    </citation>
    <scope>NUCLEOTIDE SEQUENCE [LARGE SCALE GENOMIC DNA]</scope>
    <source>
        <strain evidence="3 4">10-1-1</strain>
        <plasmid evidence="4">pacmp2</plasmid>
    </source>
</reference>
<feature type="compositionally biased region" description="Low complexity" evidence="1">
    <location>
        <begin position="134"/>
        <end position="143"/>
    </location>
</feature>
<dbReference type="OrthoDB" id="4332241at2"/>
<organism evidence="3 4">
    <name type="scientific">Streptomyces subrutilus</name>
    <dbReference type="NCBI Taxonomy" id="36818"/>
    <lineage>
        <taxon>Bacteria</taxon>
        <taxon>Bacillati</taxon>
        <taxon>Actinomycetota</taxon>
        <taxon>Actinomycetes</taxon>
        <taxon>Kitasatosporales</taxon>
        <taxon>Streptomycetaceae</taxon>
        <taxon>Streptomyces</taxon>
    </lineage>
</organism>
<gene>
    <name evidence="3" type="ORF">BGK67_35235</name>
</gene>
<keyword evidence="2" id="KW-0472">Membrane</keyword>
<evidence type="ECO:0000313" key="4">
    <source>
        <dbReference type="Proteomes" id="UP000095705"/>
    </source>
</evidence>
<feature type="compositionally biased region" description="Basic and acidic residues" evidence="1">
    <location>
        <begin position="234"/>
        <end position="244"/>
    </location>
</feature>
<comment type="caution">
    <text evidence="3">The sequence shown here is derived from an EMBL/GenBank/DDBJ whole genome shotgun (WGS) entry which is preliminary data.</text>
</comment>
<feature type="compositionally biased region" description="Basic residues" evidence="1">
    <location>
        <begin position="144"/>
        <end position="156"/>
    </location>
</feature>
<feature type="compositionally biased region" description="Basic and acidic residues" evidence="1">
    <location>
        <begin position="345"/>
        <end position="368"/>
    </location>
</feature>
<evidence type="ECO:0000313" key="3">
    <source>
        <dbReference type="EMBL" id="OEJ20892.1"/>
    </source>
</evidence>
<keyword evidence="2" id="KW-0812">Transmembrane</keyword>
<feature type="transmembrane region" description="Helical" evidence="2">
    <location>
        <begin position="206"/>
        <end position="231"/>
    </location>
</feature>
<name>A0A1E5NXN8_9ACTN</name>
<geneLocation type="plasmid" evidence="4">
    <name>pacmp2</name>
</geneLocation>
<dbReference type="Proteomes" id="UP000095705">
    <property type="component" value="Plasmid pACMP2"/>
</dbReference>
<accession>A0A1E5NXN8</accession>
<keyword evidence="4" id="KW-1185">Reference proteome</keyword>